<dbReference type="InterPro" id="IPR003593">
    <property type="entry name" value="AAA+_ATPase"/>
</dbReference>
<comment type="caution">
    <text evidence="10">The sequence shown here is derived from an EMBL/GenBank/DDBJ whole genome shotgun (WGS) entry which is preliminary data.</text>
</comment>
<dbReference type="GO" id="GO:0006865">
    <property type="term" value="P:amino acid transport"/>
    <property type="evidence" value="ECO:0007669"/>
    <property type="project" value="UniProtKB-KW"/>
</dbReference>
<dbReference type="RefSeq" id="WP_002850797.1">
    <property type="nucleotide sequence ID" value="NZ_ADKM02000092.1"/>
</dbReference>
<organism evidence="10 11">
    <name type="scientific">Ruminococcus albus 8</name>
    <dbReference type="NCBI Taxonomy" id="246199"/>
    <lineage>
        <taxon>Bacteria</taxon>
        <taxon>Bacillati</taxon>
        <taxon>Bacillota</taxon>
        <taxon>Clostridia</taxon>
        <taxon>Eubacteriales</taxon>
        <taxon>Oscillospiraceae</taxon>
        <taxon>Ruminococcus</taxon>
    </lineage>
</organism>
<dbReference type="SUPFAM" id="SSF52540">
    <property type="entry name" value="P-loop containing nucleoside triphosphate hydrolases"/>
    <property type="match status" value="1"/>
</dbReference>
<dbReference type="Proteomes" id="UP000004259">
    <property type="component" value="Unassembled WGS sequence"/>
</dbReference>
<evidence type="ECO:0000256" key="2">
    <source>
        <dbReference type="ARBA" id="ARBA00022448"/>
    </source>
</evidence>
<evidence type="ECO:0000256" key="8">
    <source>
        <dbReference type="ARBA" id="ARBA00023136"/>
    </source>
</evidence>
<dbReference type="InterPro" id="IPR050086">
    <property type="entry name" value="MetN_ABC_transporter-like"/>
</dbReference>
<evidence type="ECO:0000256" key="7">
    <source>
        <dbReference type="ARBA" id="ARBA00022970"/>
    </source>
</evidence>
<evidence type="ECO:0000256" key="6">
    <source>
        <dbReference type="ARBA" id="ARBA00022967"/>
    </source>
</evidence>
<keyword evidence="6" id="KW-1278">Translocase</keyword>
<dbReference type="CDD" id="cd03258">
    <property type="entry name" value="ABC_MetN_methionine_transporter"/>
    <property type="match status" value="1"/>
</dbReference>
<keyword evidence="11" id="KW-1185">Reference proteome</keyword>
<evidence type="ECO:0000256" key="1">
    <source>
        <dbReference type="ARBA" id="ARBA00005417"/>
    </source>
</evidence>
<evidence type="ECO:0000313" key="11">
    <source>
        <dbReference type="Proteomes" id="UP000004259"/>
    </source>
</evidence>
<gene>
    <name evidence="10" type="ORF">CUS_5021</name>
</gene>
<dbReference type="GO" id="GO:0005886">
    <property type="term" value="C:plasma membrane"/>
    <property type="evidence" value="ECO:0007669"/>
    <property type="project" value="UniProtKB-ARBA"/>
</dbReference>
<keyword evidence="4" id="KW-0547">Nucleotide-binding</keyword>
<dbReference type="SMART" id="SM00382">
    <property type="entry name" value="AAA"/>
    <property type="match status" value="1"/>
</dbReference>
<dbReference type="InterPro" id="IPR027417">
    <property type="entry name" value="P-loop_NTPase"/>
</dbReference>
<keyword evidence="5 10" id="KW-0067">ATP-binding</keyword>
<protein>
    <submittedName>
        <fullName evidence="10">ABC transporter, ATP-binding protein</fullName>
    </submittedName>
</protein>
<comment type="similarity">
    <text evidence="1">Belongs to the ABC transporter superfamily.</text>
</comment>
<dbReference type="FunFam" id="3.40.50.300:FF:000056">
    <property type="entry name" value="Cell division ATP-binding protein FtsE"/>
    <property type="match status" value="1"/>
</dbReference>
<accession>E9SDW4</accession>
<dbReference type="Pfam" id="PF00005">
    <property type="entry name" value="ABC_tran"/>
    <property type="match status" value="1"/>
</dbReference>
<keyword evidence="2" id="KW-0813">Transport</keyword>
<dbReference type="InterPro" id="IPR017871">
    <property type="entry name" value="ABC_transporter-like_CS"/>
</dbReference>
<keyword evidence="3" id="KW-1003">Cell membrane</keyword>
<dbReference type="PROSITE" id="PS00211">
    <property type="entry name" value="ABC_TRANSPORTER_1"/>
    <property type="match status" value="1"/>
</dbReference>
<dbReference type="STRING" id="246199.CUS_5021"/>
<name>E9SDW4_RUMAL</name>
<feature type="domain" description="ABC transporter" evidence="9">
    <location>
        <begin position="5"/>
        <end position="244"/>
    </location>
</feature>
<evidence type="ECO:0000256" key="5">
    <source>
        <dbReference type="ARBA" id="ARBA00022840"/>
    </source>
</evidence>
<reference evidence="10 11" key="1">
    <citation type="submission" date="2011-02" db="EMBL/GenBank/DDBJ databases">
        <authorList>
            <person name="Nelson K.E."/>
            <person name="Sutton G."/>
            <person name="Torralba M."/>
            <person name="Durkin S."/>
            <person name="Harkins D."/>
            <person name="Montgomery R."/>
            <person name="Ziemer C."/>
            <person name="Klaassens E."/>
            <person name="Ocuiv P."/>
            <person name="Morrison M."/>
        </authorList>
    </citation>
    <scope>NUCLEOTIDE SEQUENCE [LARGE SCALE GENOMIC DNA]</scope>
    <source>
        <strain evidence="10 11">8</strain>
    </source>
</reference>
<keyword evidence="8" id="KW-0472">Membrane</keyword>
<proteinExistence type="inferred from homology"/>
<sequence>MSAYIRIKDLHKSFHNKGEVNHVLSGIDLEINKGEIYGVVGFSGAGKSTLVRCINRLEEPDSGKVWIGDTEITALNKKQLTLRRQKIGMIFQQFNLFDSMTVSQNIAYSLKLVGTSKKQITAKVDKLLELVGLSDKKNAYPGSLSGGQKQRVGIARALANDPDVLLSDEATSALDPVSTLSILDLLEHINDELGVTIIMITHELEAAKRICKKIAVLENGVITEKGNTRDIFLDPKSNTGKIFLEVYKEFSQENTFTGGGGI</sequence>
<evidence type="ECO:0000259" key="9">
    <source>
        <dbReference type="PROSITE" id="PS50893"/>
    </source>
</evidence>
<dbReference type="OrthoDB" id="9804199at2"/>
<dbReference type="eggNOG" id="COG1135">
    <property type="taxonomic scope" value="Bacteria"/>
</dbReference>
<evidence type="ECO:0000313" key="10">
    <source>
        <dbReference type="EMBL" id="EGC02533.1"/>
    </source>
</evidence>
<dbReference type="GO" id="GO:0016887">
    <property type="term" value="F:ATP hydrolysis activity"/>
    <property type="evidence" value="ECO:0007669"/>
    <property type="project" value="InterPro"/>
</dbReference>
<dbReference type="Gene3D" id="3.40.50.300">
    <property type="entry name" value="P-loop containing nucleotide triphosphate hydrolases"/>
    <property type="match status" value="1"/>
</dbReference>
<keyword evidence="7" id="KW-0029">Amino-acid transport</keyword>
<evidence type="ECO:0000256" key="4">
    <source>
        <dbReference type="ARBA" id="ARBA00022741"/>
    </source>
</evidence>
<dbReference type="AlphaFoldDB" id="E9SDW4"/>
<dbReference type="PROSITE" id="PS50893">
    <property type="entry name" value="ABC_TRANSPORTER_2"/>
    <property type="match status" value="1"/>
</dbReference>
<dbReference type="PANTHER" id="PTHR43166">
    <property type="entry name" value="AMINO ACID IMPORT ATP-BINDING PROTEIN"/>
    <property type="match status" value="1"/>
</dbReference>
<dbReference type="InterPro" id="IPR003439">
    <property type="entry name" value="ABC_transporter-like_ATP-bd"/>
</dbReference>
<dbReference type="InterPro" id="IPR041701">
    <property type="entry name" value="MetN_ABC"/>
</dbReference>
<evidence type="ECO:0000256" key="3">
    <source>
        <dbReference type="ARBA" id="ARBA00022475"/>
    </source>
</evidence>
<dbReference type="PANTHER" id="PTHR43166:SF30">
    <property type="entry name" value="METHIONINE IMPORT ATP-BINDING PROTEIN METN"/>
    <property type="match status" value="1"/>
</dbReference>
<dbReference type="EMBL" id="ADKM02000092">
    <property type="protein sequence ID" value="EGC02533.1"/>
    <property type="molecule type" value="Genomic_DNA"/>
</dbReference>
<dbReference type="GO" id="GO:0005524">
    <property type="term" value="F:ATP binding"/>
    <property type="evidence" value="ECO:0007669"/>
    <property type="project" value="UniProtKB-KW"/>
</dbReference>